<comment type="caution">
    <text evidence="1">The sequence shown here is derived from an EMBL/GenBank/DDBJ whole genome shotgun (WGS) entry which is preliminary data.</text>
</comment>
<dbReference type="AlphaFoldDB" id="A0A2W5TCE5"/>
<evidence type="ECO:0000313" key="1">
    <source>
        <dbReference type="EMBL" id="PZQ88843.1"/>
    </source>
</evidence>
<dbReference type="RefSeq" id="WP_279690951.1">
    <property type="nucleotide sequence ID" value="NZ_JAOCKH010000018.1"/>
</dbReference>
<proteinExistence type="predicted"/>
<accession>A0A2W5TCE5</accession>
<gene>
    <name evidence="1" type="ORF">DI542_10035</name>
</gene>
<sequence>MLPPVPKTKVDEIKDIIGNAKLGDILSEFKYARCLRLLNDIQSFTAKDQLNMYKSIVELYAGNCREAKSLALKNLHESEDFQVLRNCAFIFQQVLALDLVVSAIEKIYQISARLRINPKETLPSGYQLNFFLSGNLEKSEIYTVGGEFDHYHWIQQNIEITDKALFDVLQVVHGVIIENNIQCIYVEYSYFEEELFISMHVNKSLEEISYINTLIAKRCYQAGLLEDLNKISYMVLPAKEANI</sequence>
<dbReference type="EMBL" id="QFQJ01000051">
    <property type="protein sequence ID" value="PZQ88843.1"/>
    <property type="molecule type" value="Genomic_DNA"/>
</dbReference>
<reference evidence="1 2" key="1">
    <citation type="submission" date="2017-11" db="EMBL/GenBank/DDBJ databases">
        <title>Infants hospitalized years apart are colonized by the same room-sourced microbial strains.</title>
        <authorList>
            <person name="Brooks B."/>
            <person name="Olm M.R."/>
            <person name="Firek B.A."/>
            <person name="Baker R."/>
            <person name="Thomas B.C."/>
            <person name="Morowitz M.J."/>
            <person name="Banfield J.F."/>
        </authorList>
    </citation>
    <scope>NUCLEOTIDE SEQUENCE [LARGE SCALE GENOMIC DNA]</scope>
    <source>
        <strain evidence="1">S2_003_000_R3_20</strain>
    </source>
</reference>
<dbReference type="Proteomes" id="UP000249282">
    <property type="component" value="Unassembled WGS sequence"/>
</dbReference>
<evidence type="ECO:0000313" key="2">
    <source>
        <dbReference type="Proteomes" id="UP000249282"/>
    </source>
</evidence>
<protein>
    <submittedName>
        <fullName evidence="1">Uncharacterized protein</fullName>
    </submittedName>
</protein>
<name>A0A2W5TCE5_ACIJO</name>
<organism evidence="1 2">
    <name type="scientific">Acinetobacter johnsonii</name>
    <dbReference type="NCBI Taxonomy" id="40214"/>
    <lineage>
        <taxon>Bacteria</taxon>
        <taxon>Pseudomonadati</taxon>
        <taxon>Pseudomonadota</taxon>
        <taxon>Gammaproteobacteria</taxon>
        <taxon>Moraxellales</taxon>
        <taxon>Moraxellaceae</taxon>
        <taxon>Acinetobacter</taxon>
    </lineage>
</organism>